<name>A0A4Y7QCL0_9AGAM</name>
<protein>
    <submittedName>
        <fullName evidence="1">Uncharacterized protein</fullName>
    </submittedName>
</protein>
<organism evidence="1 2">
    <name type="scientific">Rickenella mellea</name>
    <dbReference type="NCBI Taxonomy" id="50990"/>
    <lineage>
        <taxon>Eukaryota</taxon>
        <taxon>Fungi</taxon>
        <taxon>Dikarya</taxon>
        <taxon>Basidiomycota</taxon>
        <taxon>Agaricomycotina</taxon>
        <taxon>Agaricomycetes</taxon>
        <taxon>Hymenochaetales</taxon>
        <taxon>Rickenellaceae</taxon>
        <taxon>Rickenella</taxon>
    </lineage>
</organism>
<dbReference type="EMBL" id="ML170164">
    <property type="protein sequence ID" value="TDL25324.1"/>
    <property type="molecule type" value="Genomic_DNA"/>
</dbReference>
<gene>
    <name evidence="1" type="ORF">BD410DRAFT_635658</name>
</gene>
<dbReference type="Proteomes" id="UP000294933">
    <property type="component" value="Unassembled WGS sequence"/>
</dbReference>
<accession>A0A4Y7QCL0</accession>
<evidence type="ECO:0000313" key="2">
    <source>
        <dbReference type="Proteomes" id="UP000294933"/>
    </source>
</evidence>
<sequence length="84" mass="9352">MLSLANTLRLGPTTPTLVLIIASHFHFPHIQIPPSSSAPTTYSLSHTPHGAFPASRLFYVSITVPRSCSAYAILYISRFFFIFR</sequence>
<dbReference type="AlphaFoldDB" id="A0A4Y7QCL0"/>
<evidence type="ECO:0000313" key="1">
    <source>
        <dbReference type="EMBL" id="TDL25324.1"/>
    </source>
</evidence>
<keyword evidence="2" id="KW-1185">Reference proteome</keyword>
<reference evidence="1 2" key="1">
    <citation type="submission" date="2018-06" db="EMBL/GenBank/DDBJ databases">
        <title>A transcriptomic atlas of mushroom development highlights an independent origin of complex multicellularity.</title>
        <authorList>
            <consortium name="DOE Joint Genome Institute"/>
            <person name="Krizsan K."/>
            <person name="Almasi E."/>
            <person name="Merenyi Z."/>
            <person name="Sahu N."/>
            <person name="Viragh M."/>
            <person name="Koszo T."/>
            <person name="Mondo S."/>
            <person name="Kiss B."/>
            <person name="Balint B."/>
            <person name="Kues U."/>
            <person name="Barry K."/>
            <person name="Hegedus J.C."/>
            <person name="Henrissat B."/>
            <person name="Johnson J."/>
            <person name="Lipzen A."/>
            <person name="Ohm R."/>
            <person name="Nagy I."/>
            <person name="Pangilinan J."/>
            <person name="Yan J."/>
            <person name="Xiong Y."/>
            <person name="Grigoriev I.V."/>
            <person name="Hibbett D.S."/>
            <person name="Nagy L.G."/>
        </authorList>
    </citation>
    <scope>NUCLEOTIDE SEQUENCE [LARGE SCALE GENOMIC DNA]</scope>
    <source>
        <strain evidence="1 2">SZMC22713</strain>
    </source>
</reference>
<proteinExistence type="predicted"/>
<dbReference type="VEuPathDB" id="FungiDB:BD410DRAFT_635658"/>